<name>A0A024QDU4_9BACI</name>
<evidence type="ECO:0008006" key="3">
    <source>
        <dbReference type="Google" id="ProtNLM"/>
    </source>
</evidence>
<dbReference type="SUPFAM" id="SSF109915">
    <property type="entry name" value="Hypothetical protein YhaI"/>
    <property type="match status" value="1"/>
</dbReference>
<reference evidence="2" key="2">
    <citation type="submission" date="2014-05" db="EMBL/GenBank/DDBJ databases">
        <title>Draft genome sequence of Virgibacillus massiliensis Vm-5.</title>
        <authorList>
            <person name="Khelaifia S."/>
            <person name="Croce O."/>
            <person name="Lagier J.C."/>
            <person name="Raoult D."/>
        </authorList>
    </citation>
    <scope>NUCLEOTIDE SEQUENCE [LARGE SCALE GENOMIC DNA]</scope>
    <source>
        <strain evidence="2">Vm-5</strain>
    </source>
</reference>
<dbReference type="Gene3D" id="1.10.3750.10">
    <property type="entry name" value="YhaI-like"/>
    <property type="match status" value="1"/>
</dbReference>
<dbReference type="EMBL" id="CCDP010000002">
    <property type="protein sequence ID" value="CDQ40718.1"/>
    <property type="molecule type" value="Genomic_DNA"/>
</dbReference>
<evidence type="ECO:0000313" key="2">
    <source>
        <dbReference type="Proteomes" id="UP000028875"/>
    </source>
</evidence>
<proteinExistence type="predicted"/>
<reference evidence="1 2" key="1">
    <citation type="submission" date="2014-03" db="EMBL/GenBank/DDBJ databases">
        <authorList>
            <person name="Urmite Genomes U."/>
        </authorList>
    </citation>
    <scope>NUCLEOTIDE SEQUENCE [LARGE SCALE GENOMIC DNA]</scope>
    <source>
        <strain evidence="1 2">Vm-5</strain>
    </source>
</reference>
<keyword evidence="2" id="KW-1185">Reference proteome</keyword>
<dbReference type="AlphaFoldDB" id="A0A024QDU4"/>
<comment type="caution">
    <text evidence="1">The sequence shown here is derived from an EMBL/GenBank/DDBJ whole genome shotgun (WGS) entry which is preliminary data.</text>
</comment>
<dbReference type="eggNOG" id="ENOG5032TRG">
    <property type="taxonomic scope" value="Bacteria"/>
</dbReference>
<dbReference type="OrthoDB" id="2353223at2"/>
<dbReference type="RefSeq" id="WP_038245655.1">
    <property type="nucleotide sequence ID" value="NZ_BNER01000006.1"/>
</dbReference>
<dbReference type="InterPro" id="IPR015058">
    <property type="entry name" value="DUF1878"/>
</dbReference>
<dbReference type="InterPro" id="IPR035945">
    <property type="entry name" value="YhaI-like_sf"/>
</dbReference>
<accession>A0A024QDU4</accession>
<sequence>MKDYHEAETASFHLHLLSKIMDMDKYPFTKLIIERNLTKAEYIELMDRLSLLNQQFEVQTKEGLLDFSSLLLHFAGMLTEKLEPNQTIYALKEEGVYPSLMETFITILKQTKE</sequence>
<dbReference type="STRING" id="1462526.BN990_03045"/>
<protein>
    <recommendedName>
        <fullName evidence="3">DUF1878 family protein</fullName>
    </recommendedName>
</protein>
<dbReference type="Pfam" id="PF08963">
    <property type="entry name" value="DUF1878"/>
    <property type="match status" value="1"/>
</dbReference>
<dbReference type="Proteomes" id="UP000028875">
    <property type="component" value="Unassembled WGS sequence"/>
</dbReference>
<organism evidence="1 2">
    <name type="scientific">Virgibacillus massiliensis</name>
    <dbReference type="NCBI Taxonomy" id="1462526"/>
    <lineage>
        <taxon>Bacteria</taxon>
        <taxon>Bacillati</taxon>
        <taxon>Bacillota</taxon>
        <taxon>Bacilli</taxon>
        <taxon>Bacillales</taxon>
        <taxon>Bacillaceae</taxon>
        <taxon>Virgibacillus</taxon>
    </lineage>
</organism>
<gene>
    <name evidence="1" type="ORF">BN990_03045</name>
</gene>
<evidence type="ECO:0000313" key="1">
    <source>
        <dbReference type="EMBL" id="CDQ40718.1"/>
    </source>
</evidence>